<dbReference type="PANTHER" id="PTHR48080:SF4">
    <property type="entry name" value="GLUCARATE DEHYDRATASE"/>
    <property type="match status" value="1"/>
</dbReference>
<dbReference type="GO" id="GO:0016854">
    <property type="term" value="F:racemase and epimerase activity"/>
    <property type="evidence" value="ECO:0007669"/>
    <property type="project" value="UniProtKB-ARBA"/>
</dbReference>
<dbReference type="RefSeq" id="WP_099151339.1">
    <property type="nucleotide sequence ID" value="NZ_PDUD01000022.1"/>
</dbReference>
<dbReference type="EMBL" id="PDUD01000022">
    <property type="protein sequence ID" value="PHN05287.1"/>
    <property type="molecule type" value="Genomic_DNA"/>
</dbReference>
<dbReference type="SFLD" id="SFLDG00055">
    <property type="entry name" value="glucarate_dehydratase"/>
    <property type="match status" value="1"/>
</dbReference>
<evidence type="ECO:0000259" key="4">
    <source>
        <dbReference type="SMART" id="SM00922"/>
    </source>
</evidence>
<name>A0A2D0N9Y6_FLAN2</name>
<evidence type="ECO:0000313" key="6">
    <source>
        <dbReference type="Proteomes" id="UP000223913"/>
    </source>
</evidence>
<evidence type="ECO:0000256" key="3">
    <source>
        <dbReference type="ARBA" id="ARBA00011973"/>
    </source>
</evidence>
<dbReference type="InterPro" id="IPR036849">
    <property type="entry name" value="Enolase-like_C_sf"/>
</dbReference>
<comment type="pathway">
    <text evidence="2">Carbohydrate acid metabolism; D-glucarate degradation; 2,5-dioxopentanoate from D-glucarate: step 1/2.</text>
</comment>
<accession>A0A2D0N9Y6</accession>
<dbReference type="InterPro" id="IPR029065">
    <property type="entry name" value="Enolase_C-like"/>
</dbReference>
<reference evidence="5 6" key="1">
    <citation type="submission" date="2017-10" db="EMBL/GenBank/DDBJ databases">
        <title>The draft genome sequence of Lewinella nigricans NBRC 102662.</title>
        <authorList>
            <person name="Wang K."/>
        </authorList>
    </citation>
    <scope>NUCLEOTIDE SEQUENCE [LARGE SCALE GENOMIC DNA]</scope>
    <source>
        <strain evidence="5 6">NBRC 102662</strain>
    </source>
</reference>
<keyword evidence="6" id="KW-1185">Reference proteome</keyword>
<dbReference type="GO" id="GO:0008872">
    <property type="term" value="F:glucarate dehydratase activity"/>
    <property type="evidence" value="ECO:0007669"/>
    <property type="project" value="UniProtKB-EC"/>
</dbReference>
<dbReference type="PANTHER" id="PTHR48080">
    <property type="entry name" value="D-GALACTONATE DEHYDRATASE-RELATED"/>
    <property type="match status" value="1"/>
</dbReference>
<dbReference type="SUPFAM" id="SSF51604">
    <property type="entry name" value="Enolase C-terminal domain-like"/>
    <property type="match status" value="1"/>
</dbReference>
<dbReference type="EC" id="4.2.1.40" evidence="3"/>
<gene>
    <name evidence="5" type="ORF">CRP01_17375</name>
</gene>
<dbReference type="Pfam" id="PF13378">
    <property type="entry name" value="MR_MLE_C"/>
    <property type="match status" value="1"/>
</dbReference>
<dbReference type="SUPFAM" id="SSF54826">
    <property type="entry name" value="Enolase N-terminal domain-like"/>
    <property type="match status" value="1"/>
</dbReference>
<dbReference type="AlphaFoldDB" id="A0A2D0N9Y6"/>
<dbReference type="InterPro" id="IPR034593">
    <property type="entry name" value="DgoD-like"/>
</dbReference>
<evidence type="ECO:0000256" key="1">
    <source>
        <dbReference type="ARBA" id="ARBA00001426"/>
    </source>
</evidence>
<organism evidence="5 6">
    <name type="scientific">Flavilitoribacter nigricans (strain ATCC 23147 / DSM 23189 / NBRC 102662 / NCIMB 1420 / SS-2)</name>
    <name type="common">Lewinella nigricans</name>
    <dbReference type="NCBI Taxonomy" id="1122177"/>
    <lineage>
        <taxon>Bacteria</taxon>
        <taxon>Pseudomonadati</taxon>
        <taxon>Bacteroidota</taxon>
        <taxon>Saprospiria</taxon>
        <taxon>Saprospirales</taxon>
        <taxon>Lewinellaceae</taxon>
        <taxon>Flavilitoribacter</taxon>
    </lineage>
</organism>
<dbReference type="InterPro" id="IPR029017">
    <property type="entry name" value="Enolase-like_N"/>
</dbReference>
<feature type="domain" description="Mandelate racemase/muconate lactonizing enzyme C-terminal" evidence="4">
    <location>
        <begin position="171"/>
        <end position="269"/>
    </location>
</feature>
<evidence type="ECO:0000256" key="2">
    <source>
        <dbReference type="ARBA" id="ARBA00005183"/>
    </source>
</evidence>
<dbReference type="SFLD" id="SFLDS00001">
    <property type="entry name" value="Enolase"/>
    <property type="match status" value="1"/>
</dbReference>
<dbReference type="Gene3D" id="3.30.390.10">
    <property type="entry name" value="Enolase-like, N-terminal domain"/>
    <property type="match status" value="1"/>
</dbReference>
<comment type="catalytic activity">
    <reaction evidence="1">
        <text>D-glucarate = 5-dehydro-4-deoxy-D-glucarate + H2O</text>
        <dbReference type="Rhea" id="RHEA:14573"/>
        <dbReference type="ChEBI" id="CHEBI:15377"/>
        <dbReference type="ChEBI" id="CHEBI:30612"/>
        <dbReference type="ChEBI" id="CHEBI:42819"/>
        <dbReference type="EC" id="4.2.1.40"/>
    </reaction>
</comment>
<dbReference type="InterPro" id="IPR013341">
    <property type="entry name" value="Mandelate_racemase_N_dom"/>
</dbReference>
<proteinExistence type="predicted"/>
<dbReference type="InterPro" id="IPR013342">
    <property type="entry name" value="Mandelate_racemase_C"/>
</dbReference>
<comment type="caution">
    <text evidence="5">The sequence shown here is derived from an EMBL/GenBank/DDBJ whole genome shotgun (WGS) entry which is preliminary data.</text>
</comment>
<evidence type="ECO:0000313" key="5">
    <source>
        <dbReference type="EMBL" id="PHN05287.1"/>
    </source>
</evidence>
<dbReference type="OrthoDB" id="9775391at2"/>
<dbReference type="Proteomes" id="UP000223913">
    <property type="component" value="Unassembled WGS sequence"/>
</dbReference>
<protein>
    <recommendedName>
        <fullName evidence="3">glucarate dehydratase</fullName>
        <ecNumber evidence="3">4.2.1.40</ecNumber>
    </recommendedName>
</protein>
<dbReference type="Pfam" id="PF02746">
    <property type="entry name" value="MR_MLE_N"/>
    <property type="match status" value="1"/>
</dbReference>
<sequence length="434" mass="47515">MKIKDLRIHSIAIADPPLRSSYGLHAPYALRTIIELESEDGIIGINETYGGEVPAAALRAIRDQVIGADAFRLTGTLNPEMKFKPAGIERSQTFLVPGENPLDESSRTYAAIEVACLDLIGKSLGVPVCDLIGGRVRDRVPFSAYPFYKHAGGGGEGDDLRDDEYGEALSPETLVQQVKQMIDTYGFGSIKFKAGVLDPEQEIATVQQMYQEFGPDVPLRIDPNSAWSVDTSVQVGKALAKELSGGGYLEDPTAGIDGMSAVRRQLLDAGIDVPLATNVAVTSFGHIPESVEKDAVQIILCDHHYWGGMRQVQHLAKLAETFNIGLSMHSNSHLGVSLMAMAHVAAATPHLTYACDTHYPWQSAKDEVVLGGRVPIEGGCVVIPDRGGLGVELDYDQLERGKERYRTIPYRKRDDEAEMQKHIDPNWKRVLPRW</sequence>
<dbReference type="SMART" id="SM00922">
    <property type="entry name" value="MR_MLE"/>
    <property type="match status" value="1"/>
</dbReference>
<dbReference type="Gene3D" id="3.20.20.120">
    <property type="entry name" value="Enolase-like C-terminal domain"/>
    <property type="match status" value="1"/>
</dbReference>